<dbReference type="EMBL" id="LWBP01000001">
    <property type="protein sequence ID" value="OQP68428.1"/>
    <property type="molecule type" value="Genomic_DNA"/>
</dbReference>
<dbReference type="PROSITE" id="PS50005">
    <property type="entry name" value="TPR"/>
    <property type="match status" value="1"/>
</dbReference>
<dbReference type="Pfam" id="PF13181">
    <property type="entry name" value="TPR_8"/>
    <property type="match status" value="1"/>
</dbReference>
<dbReference type="PROSITE" id="PS51123">
    <property type="entry name" value="OMPA_2"/>
    <property type="match status" value="1"/>
</dbReference>
<dbReference type="InterPro" id="IPR050330">
    <property type="entry name" value="Bact_OuterMem_StrucFunc"/>
</dbReference>
<dbReference type="STRING" id="550983.A4R26_01060"/>
<dbReference type="SMART" id="SM00028">
    <property type="entry name" value="TPR"/>
    <property type="match status" value="3"/>
</dbReference>
<evidence type="ECO:0000313" key="8">
    <source>
        <dbReference type="Proteomes" id="UP000192276"/>
    </source>
</evidence>
<dbReference type="PANTHER" id="PTHR30329:SF21">
    <property type="entry name" value="LIPOPROTEIN YIAD-RELATED"/>
    <property type="match status" value="1"/>
</dbReference>
<dbReference type="SUPFAM" id="SSF48452">
    <property type="entry name" value="TPR-like"/>
    <property type="match status" value="1"/>
</dbReference>
<dbReference type="GO" id="GO:0009279">
    <property type="term" value="C:cell outer membrane"/>
    <property type="evidence" value="ECO:0007669"/>
    <property type="project" value="UniProtKB-SubCell"/>
</dbReference>
<keyword evidence="4" id="KW-0802">TPR repeat</keyword>
<dbReference type="PANTHER" id="PTHR30329">
    <property type="entry name" value="STATOR ELEMENT OF FLAGELLAR MOTOR COMPLEX"/>
    <property type="match status" value="1"/>
</dbReference>
<name>A0A1V9GDA2_9BACT</name>
<sequence>MIKHIIIISGLAVSLAAAEAQYVKNYKRAADKFYKQGDYYSAAQYYERSLSGNKVVDGGGYEPYQVEKKSAGAAAKGASPKVELLYSLADCYFKLQDYSHAETYYKEVIGMNAAAHPNALYEYAICLRANGKYNLAQQQLEKFLKTKPAAGYKAKATQELANCNFIQQQLQQGAGNVAVEKLNNQVNKEGASYAAAWMNTSTLVFTATRGEMDGRSNSKEYNNALYTTAQNGGTFAEAQKLPIGGSTGTHQGVATFTPDGKKMFFTGWNTLADGKKTFAIYSSEQTANGWSPAVLAEGFVNMEGADARQPHVTADGKYLLFSSNRAGSQGGFDIWYAPLHNGKPGKAMNMGANVNSKDDDGAPFYFAAANTLVFASKGRVGMGGFDLFAATGSFGGSFTEAVNLGYPVNSVKNDSYFVNRGKHLLEDAIISSDRGSLCCLELFAVHKSYNQYFAGQIIDCESKIPVAGVTITATTANGQAIAQQNTNAEGFYMLETEAGKEVKLIAVKETYKNETLGAVTASADTINVGQNCLTKIPDPFRGKETLVTRDIGFGYNEKEVAPESYGYMNEMAVYLKANPNVRLEISAHTDGIGSVSYNQQLSQARADACVAFLVNAGVDASRLIAKGYGATRPLEKEKDKKGRDIPAAREKNRRVEFRIVK</sequence>
<evidence type="ECO:0000256" key="2">
    <source>
        <dbReference type="ARBA" id="ARBA00023136"/>
    </source>
</evidence>
<dbReference type="PRINTS" id="PR01021">
    <property type="entry name" value="OMPADOMAIN"/>
</dbReference>
<gene>
    <name evidence="7" type="ORF">A4R26_01060</name>
</gene>
<dbReference type="InterPro" id="IPR011042">
    <property type="entry name" value="6-blade_b-propeller_TolB-like"/>
</dbReference>
<dbReference type="SUPFAM" id="SSF82171">
    <property type="entry name" value="DPP6 N-terminal domain-like"/>
    <property type="match status" value="1"/>
</dbReference>
<dbReference type="Gene3D" id="3.30.1330.60">
    <property type="entry name" value="OmpA-like domain"/>
    <property type="match status" value="1"/>
</dbReference>
<keyword evidence="8" id="KW-1185">Reference proteome</keyword>
<comment type="subcellular location">
    <subcellularLocation>
        <location evidence="1">Cell outer membrane</location>
    </subcellularLocation>
</comment>
<comment type="caution">
    <text evidence="7">The sequence shown here is derived from an EMBL/GenBank/DDBJ whole genome shotgun (WGS) entry which is preliminary data.</text>
</comment>
<dbReference type="SUPFAM" id="SSF49464">
    <property type="entry name" value="Carboxypeptidase regulatory domain-like"/>
    <property type="match status" value="1"/>
</dbReference>
<dbReference type="InterPro" id="IPR008969">
    <property type="entry name" value="CarboxyPept-like_regulatory"/>
</dbReference>
<keyword evidence="3" id="KW-0998">Cell outer membrane</keyword>
<dbReference type="CDD" id="cd07185">
    <property type="entry name" value="OmpA_C-like"/>
    <property type="match status" value="1"/>
</dbReference>
<dbReference type="RefSeq" id="WP_165760112.1">
    <property type="nucleotide sequence ID" value="NZ_LWBP01000001.1"/>
</dbReference>
<dbReference type="InterPro" id="IPR006665">
    <property type="entry name" value="OmpA-like"/>
</dbReference>
<keyword evidence="2 5" id="KW-0472">Membrane</keyword>
<dbReference type="InterPro" id="IPR011659">
    <property type="entry name" value="WD40"/>
</dbReference>
<dbReference type="AlphaFoldDB" id="A0A1V9GDA2"/>
<dbReference type="Gene3D" id="2.120.10.30">
    <property type="entry name" value="TolB, C-terminal domain"/>
    <property type="match status" value="1"/>
</dbReference>
<evidence type="ECO:0000256" key="3">
    <source>
        <dbReference type="ARBA" id="ARBA00023237"/>
    </source>
</evidence>
<evidence type="ECO:0000259" key="6">
    <source>
        <dbReference type="PROSITE" id="PS51123"/>
    </source>
</evidence>
<reference evidence="8" key="1">
    <citation type="submission" date="2016-04" db="EMBL/GenBank/DDBJ databases">
        <authorList>
            <person name="Chen L."/>
            <person name="Zhuang W."/>
            <person name="Wang G."/>
        </authorList>
    </citation>
    <scope>NUCLEOTIDE SEQUENCE [LARGE SCALE GENOMIC DNA]</scope>
    <source>
        <strain evidence="8">208</strain>
    </source>
</reference>
<organism evidence="7 8">
    <name type="scientific">Niastella populi</name>
    <dbReference type="NCBI Taxonomy" id="550983"/>
    <lineage>
        <taxon>Bacteria</taxon>
        <taxon>Pseudomonadati</taxon>
        <taxon>Bacteroidota</taxon>
        <taxon>Chitinophagia</taxon>
        <taxon>Chitinophagales</taxon>
        <taxon>Chitinophagaceae</taxon>
        <taxon>Niastella</taxon>
    </lineage>
</organism>
<accession>A0A1V9GDA2</accession>
<evidence type="ECO:0000256" key="4">
    <source>
        <dbReference type="PROSITE-ProRule" id="PRU00339"/>
    </source>
</evidence>
<protein>
    <recommendedName>
        <fullName evidence="6">OmpA-like domain-containing protein</fullName>
    </recommendedName>
</protein>
<evidence type="ECO:0000313" key="7">
    <source>
        <dbReference type="EMBL" id="OQP68428.1"/>
    </source>
</evidence>
<evidence type="ECO:0000256" key="5">
    <source>
        <dbReference type="PROSITE-ProRule" id="PRU00473"/>
    </source>
</evidence>
<feature type="repeat" description="TPR" evidence="4">
    <location>
        <begin position="82"/>
        <end position="115"/>
    </location>
</feature>
<dbReference type="InterPro" id="IPR019734">
    <property type="entry name" value="TPR_rpt"/>
</dbReference>
<dbReference type="InterPro" id="IPR011990">
    <property type="entry name" value="TPR-like_helical_dom_sf"/>
</dbReference>
<dbReference type="Pfam" id="PF07676">
    <property type="entry name" value="PD40"/>
    <property type="match status" value="1"/>
</dbReference>
<dbReference type="Pfam" id="PF00691">
    <property type="entry name" value="OmpA"/>
    <property type="match status" value="1"/>
</dbReference>
<dbReference type="InterPro" id="IPR036737">
    <property type="entry name" value="OmpA-like_sf"/>
</dbReference>
<evidence type="ECO:0000256" key="1">
    <source>
        <dbReference type="ARBA" id="ARBA00004442"/>
    </source>
</evidence>
<feature type="domain" description="OmpA-like" evidence="6">
    <location>
        <begin position="541"/>
        <end position="661"/>
    </location>
</feature>
<dbReference type="SUPFAM" id="SSF103088">
    <property type="entry name" value="OmpA-like"/>
    <property type="match status" value="1"/>
</dbReference>
<dbReference type="Proteomes" id="UP000192276">
    <property type="component" value="Unassembled WGS sequence"/>
</dbReference>
<proteinExistence type="predicted"/>
<dbReference type="Gene3D" id="1.25.40.10">
    <property type="entry name" value="Tetratricopeptide repeat domain"/>
    <property type="match status" value="1"/>
</dbReference>
<dbReference type="InterPro" id="IPR006664">
    <property type="entry name" value="OMP_bac"/>
</dbReference>